<evidence type="ECO:0000313" key="2">
    <source>
        <dbReference type="Proteomes" id="UP001151760"/>
    </source>
</evidence>
<sequence>MKMDARVGEVLPRAKMTKAASPLDEHEFQDAQGQLLLSEEVQIWLEPGSGRRGDKPAEKHARFGGDKCWKKVVRTPNNETVKIKPYNKQDDDDVVPNSGSILYKLQSKMNKYFV</sequence>
<comment type="caution">
    <text evidence="1">The sequence shown here is derived from an EMBL/GenBank/DDBJ whole genome shotgun (WGS) entry which is preliminary data.</text>
</comment>
<proteinExistence type="predicted"/>
<name>A0ABQ5CAW6_9ASTR</name>
<evidence type="ECO:0000313" key="1">
    <source>
        <dbReference type="EMBL" id="GJT23689.1"/>
    </source>
</evidence>
<gene>
    <name evidence="1" type="ORF">Tco_0893626</name>
</gene>
<protein>
    <submittedName>
        <fullName evidence="1">Uncharacterized protein</fullName>
    </submittedName>
</protein>
<dbReference type="EMBL" id="BQNB010014075">
    <property type="protein sequence ID" value="GJT23689.1"/>
    <property type="molecule type" value="Genomic_DNA"/>
</dbReference>
<reference evidence="1" key="2">
    <citation type="submission" date="2022-01" db="EMBL/GenBank/DDBJ databases">
        <authorList>
            <person name="Yamashiro T."/>
            <person name="Shiraishi A."/>
            <person name="Satake H."/>
            <person name="Nakayama K."/>
        </authorList>
    </citation>
    <scope>NUCLEOTIDE SEQUENCE</scope>
</reference>
<accession>A0ABQ5CAW6</accession>
<keyword evidence="2" id="KW-1185">Reference proteome</keyword>
<reference evidence="1" key="1">
    <citation type="journal article" date="2022" name="Int. J. Mol. Sci.">
        <title>Draft Genome of Tanacetum Coccineum: Genomic Comparison of Closely Related Tanacetum-Family Plants.</title>
        <authorList>
            <person name="Yamashiro T."/>
            <person name="Shiraishi A."/>
            <person name="Nakayama K."/>
            <person name="Satake H."/>
        </authorList>
    </citation>
    <scope>NUCLEOTIDE SEQUENCE</scope>
</reference>
<organism evidence="1 2">
    <name type="scientific">Tanacetum coccineum</name>
    <dbReference type="NCBI Taxonomy" id="301880"/>
    <lineage>
        <taxon>Eukaryota</taxon>
        <taxon>Viridiplantae</taxon>
        <taxon>Streptophyta</taxon>
        <taxon>Embryophyta</taxon>
        <taxon>Tracheophyta</taxon>
        <taxon>Spermatophyta</taxon>
        <taxon>Magnoliopsida</taxon>
        <taxon>eudicotyledons</taxon>
        <taxon>Gunneridae</taxon>
        <taxon>Pentapetalae</taxon>
        <taxon>asterids</taxon>
        <taxon>campanulids</taxon>
        <taxon>Asterales</taxon>
        <taxon>Asteraceae</taxon>
        <taxon>Asteroideae</taxon>
        <taxon>Anthemideae</taxon>
        <taxon>Anthemidinae</taxon>
        <taxon>Tanacetum</taxon>
    </lineage>
</organism>
<dbReference type="Proteomes" id="UP001151760">
    <property type="component" value="Unassembled WGS sequence"/>
</dbReference>